<comment type="caution">
    <text evidence="5">The sequence shown here is derived from an EMBL/GenBank/DDBJ whole genome shotgun (WGS) entry which is preliminary data.</text>
</comment>
<reference evidence="5 6" key="1">
    <citation type="submission" date="2015-01" db="EMBL/GenBank/DDBJ databases">
        <title>Draft genome of the acidophilic iron oxidizer Ferrimicrobium acidiphilum strain T23.</title>
        <authorList>
            <person name="Poehlein A."/>
            <person name="Eisen S."/>
            <person name="Schloemann M."/>
            <person name="Johnson B.D."/>
            <person name="Daniel R."/>
            <person name="Muehling M."/>
        </authorList>
    </citation>
    <scope>NUCLEOTIDE SEQUENCE [LARGE SCALE GENOMIC DNA]</scope>
    <source>
        <strain evidence="5 6">T23</strain>
    </source>
</reference>
<evidence type="ECO:0000259" key="4">
    <source>
        <dbReference type="PROSITE" id="PS50893"/>
    </source>
</evidence>
<sequence>MSSTTHQLGIRVSGLVHLYPIPEGDVVALRGVDLEIAAGEVVALLGPSGMGKSTLLRLIAGLFNPSAGRIFLGEKDISQYKSRELARLRGREVSLVLQGATNNLIGYGTVLENLVFAADTKASRARAQELLETLGLAPIAHRVVRTLSGGQQQMCALAVGMVHDPSVLLVDEPTSQLDHVSRDLVVELLMRINAEYHTTVVIVTHDPHIASAMPRTITIRDGRVGAEGRFGEEFAVVGQDGTLQLPPHLRHVLPPDSLVKVTQIERGLELRLVEEGDHE</sequence>
<dbReference type="Gene3D" id="3.40.50.300">
    <property type="entry name" value="P-loop containing nucleotide triphosphate hydrolases"/>
    <property type="match status" value="1"/>
</dbReference>
<dbReference type="CDD" id="cd03255">
    <property type="entry name" value="ABC_MJ0796_LolCDE_FtsE"/>
    <property type="match status" value="1"/>
</dbReference>
<dbReference type="eggNOG" id="COG1136">
    <property type="taxonomic scope" value="Bacteria"/>
</dbReference>
<evidence type="ECO:0000256" key="3">
    <source>
        <dbReference type="ARBA" id="ARBA00022840"/>
    </source>
</evidence>
<evidence type="ECO:0000313" key="5">
    <source>
        <dbReference type="EMBL" id="KJE76708.1"/>
    </source>
</evidence>
<keyword evidence="5" id="KW-0378">Hydrolase</keyword>
<dbReference type="GeneID" id="78372683"/>
<keyword evidence="1" id="KW-0813">Transport</keyword>
<keyword evidence="2" id="KW-0547">Nucleotide-binding</keyword>
<dbReference type="InterPro" id="IPR027417">
    <property type="entry name" value="P-loop_NTPase"/>
</dbReference>
<dbReference type="PANTHER" id="PTHR24220">
    <property type="entry name" value="IMPORT ATP-BINDING PROTEIN"/>
    <property type="match status" value="1"/>
</dbReference>
<dbReference type="GO" id="GO:0022857">
    <property type="term" value="F:transmembrane transporter activity"/>
    <property type="evidence" value="ECO:0007669"/>
    <property type="project" value="TreeGrafter"/>
</dbReference>
<evidence type="ECO:0000256" key="2">
    <source>
        <dbReference type="ARBA" id="ARBA00022741"/>
    </source>
</evidence>
<keyword evidence="6" id="KW-1185">Reference proteome</keyword>
<proteinExistence type="predicted"/>
<dbReference type="SUPFAM" id="SSF52540">
    <property type="entry name" value="P-loop containing nucleoside triphosphate hydrolases"/>
    <property type="match status" value="1"/>
</dbReference>
<dbReference type="InterPro" id="IPR017911">
    <property type="entry name" value="MacB-like_ATP-bd"/>
</dbReference>
<dbReference type="PATRIC" id="fig|1121877.4.peg.1646"/>
<dbReference type="Proteomes" id="UP000032336">
    <property type="component" value="Unassembled WGS sequence"/>
</dbReference>
<dbReference type="AlphaFoldDB" id="A0A0D8FTW8"/>
<dbReference type="GO" id="GO:0016887">
    <property type="term" value="F:ATP hydrolysis activity"/>
    <property type="evidence" value="ECO:0007669"/>
    <property type="project" value="InterPro"/>
</dbReference>
<dbReference type="STRING" id="1121877.FEAC_14950"/>
<feature type="domain" description="ABC transporter" evidence="4">
    <location>
        <begin position="10"/>
        <end position="246"/>
    </location>
</feature>
<dbReference type="OrthoDB" id="3176024at2"/>
<protein>
    <submittedName>
        <fullName evidence="5">Lipoprotein-releasing system ATP-binding protein LolD</fullName>
        <ecNumber evidence="5">3.6.3.-</ecNumber>
    </submittedName>
</protein>
<organism evidence="5 6">
    <name type="scientific">Ferrimicrobium acidiphilum DSM 19497</name>
    <dbReference type="NCBI Taxonomy" id="1121877"/>
    <lineage>
        <taxon>Bacteria</taxon>
        <taxon>Bacillati</taxon>
        <taxon>Actinomycetota</taxon>
        <taxon>Acidimicrobiia</taxon>
        <taxon>Acidimicrobiales</taxon>
        <taxon>Acidimicrobiaceae</taxon>
        <taxon>Ferrimicrobium</taxon>
    </lineage>
</organism>
<dbReference type="InterPro" id="IPR003593">
    <property type="entry name" value="AAA+_ATPase"/>
</dbReference>
<dbReference type="InterPro" id="IPR003439">
    <property type="entry name" value="ABC_transporter-like_ATP-bd"/>
</dbReference>
<accession>A0A0D8FTW8</accession>
<dbReference type="GO" id="GO:0005524">
    <property type="term" value="F:ATP binding"/>
    <property type="evidence" value="ECO:0007669"/>
    <property type="project" value="UniProtKB-KW"/>
</dbReference>
<keyword evidence="5" id="KW-0449">Lipoprotein</keyword>
<evidence type="ECO:0000313" key="6">
    <source>
        <dbReference type="Proteomes" id="UP000032336"/>
    </source>
</evidence>
<evidence type="ECO:0000256" key="1">
    <source>
        <dbReference type="ARBA" id="ARBA00022448"/>
    </source>
</evidence>
<name>A0A0D8FTW8_9ACTN</name>
<gene>
    <name evidence="5" type="primary">lolD</name>
    <name evidence="5" type="ORF">FEAC_14950</name>
</gene>
<dbReference type="PROSITE" id="PS50893">
    <property type="entry name" value="ABC_TRANSPORTER_2"/>
    <property type="match status" value="1"/>
</dbReference>
<dbReference type="Pfam" id="PF00005">
    <property type="entry name" value="ABC_tran"/>
    <property type="match status" value="1"/>
</dbReference>
<dbReference type="EC" id="3.6.3.-" evidence="5"/>
<dbReference type="GO" id="GO:0005886">
    <property type="term" value="C:plasma membrane"/>
    <property type="evidence" value="ECO:0007669"/>
    <property type="project" value="TreeGrafter"/>
</dbReference>
<dbReference type="EMBL" id="JXUW01000012">
    <property type="protein sequence ID" value="KJE76708.1"/>
    <property type="molecule type" value="Genomic_DNA"/>
</dbReference>
<dbReference type="SMART" id="SM00382">
    <property type="entry name" value="AAA"/>
    <property type="match status" value="1"/>
</dbReference>
<dbReference type="RefSeq" id="WP_035389146.1">
    <property type="nucleotide sequence ID" value="NZ_JQKF01000010.1"/>
</dbReference>
<dbReference type="InterPro" id="IPR015854">
    <property type="entry name" value="ABC_transpr_LolD-like"/>
</dbReference>
<keyword evidence="3 5" id="KW-0067">ATP-binding</keyword>